<dbReference type="GeneID" id="119728893"/>
<accession>A0A914A053</accession>
<dbReference type="InterPro" id="IPR051697">
    <property type="entry name" value="Patched_domain-protein"/>
</dbReference>
<comment type="similarity">
    <text evidence="2">Belongs to the patched family.</text>
</comment>
<evidence type="ECO:0000256" key="2">
    <source>
        <dbReference type="ARBA" id="ARBA00005585"/>
    </source>
</evidence>
<evidence type="ECO:0000256" key="1">
    <source>
        <dbReference type="ARBA" id="ARBA00004651"/>
    </source>
</evidence>
<dbReference type="EnsemblMetazoa" id="XM_038201330.1">
    <property type="protein sequence ID" value="XP_038057258.1"/>
    <property type="gene ID" value="LOC119728893"/>
</dbReference>
<dbReference type="OrthoDB" id="6510177at2759"/>
<dbReference type="FunFam" id="1.20.1640.10:FF:000013">
    <property type="entry name" value="PaTched Related family"/>
    <property type="match status" value="1"/>
</dbReference>
<dbReference type="OMA" id="THSNPIE"/>
<dbReference type="InterPro" id="IPR000731">
    <property type="entry name" value="SSD"/>
</dbReference>
<feature type="transmembrane region" description="Helical" evidence="9">
    <location>
        <begin position="490"/>
        <end position="510"/>
    </location>
</feature>
<feature type="compositionally biased region" description="Polar residues" evidence="8">
    <location>
        <begin position="923"/>
        <end position="943"/>
    </location>
</feature>
<dbReference type="Gene3D" id="1.20.1640.10">
    <property type="entry name" value="Multidrug efflux transporter AcrB transmembrane domain"/>
    <property type="match status" value="2"/>
</dbReference>
<dbReference type="RefSeq" id="XP_038057258.1">
    <property type="nucleotide sequence ID" value="XM_038201330.1"/>
</dbReference>
<evidence type="ECO:0000256" key="4">
    <source>
        <dbReference type="ARBA" id="ARBA00022692"/>
    </source>
</evidence>
<evidence type="ECO:0000256" key="7">
    <source>
        <dbReference type="ARBA" id="ARBA00023180"/>
    </source>
</evidence>
<feature type="transmembrane region" description="Helical" evidence="9">
    <location>
        <begin position="752"/>
        <end position="775"/>
    </location>
</feature>
<keyword evidence="7" id="KW-0325">Glycoprotein</keyword>
<feature type="region of interest" description="Disordered" evidence="8">
    <location>
        <begin position="920"/>
        <end position="943"/>
    </location>
</feature>
<feature type="domain" description="SSD" evidence="10">
    <location>
        <begin position="265"/>
        <end position="422"/>
    </location>
</feature>
<protein>
    <recommendedName>
        <fullName evidence="10">SSD domain-containing protein</fullName>
    </recommendedName>
</protein>
<feature type="transmembrane region" description="Helical" evidence="9">
    <location>
        <begin position="369"/>
        <end position="391"/>
    </location>
</feature>
<dbReference type="GO" id="GO:0005886">
    <property type="term" value="C:plasma membrane"/>
    <property type="evidence" value="ECO:0007669"/>
    <property type="project" value="UniProtKB-SubCell"/>
</dbReference>
<feature type="transmembrane region" description="Helical" evidence="9">
    <location>
        <begin position="787"/>
        <end position="813"/>
    </location>
</feature>
<keyword evidence="3" id="KW-1003">Cell membrane</keyword>
<reference evidence="11" key="1">
    <citation type="submission" date="2022-11" db="UniProtKB">
        <authorList>
            <consortium name="EnsemblMetazoa"/>
        </authorList>
    </citation>
    <scope>IDENTIFICATION</scope>
</reference>
<organism evidence="11 12">
    <name type="scientific">Patiria miniata</name>
    <name type="common">Bat star</name>
    <name type="synonym">Asterina miniata</name>
    <dbReference type="NCBI Taxonomy" id="46514"/>
    <lineage>
        <taxon>Eukaryota</taxon>
        <taxon>Metazoa</taxon>
        <taxon>Echinodermata</taxon>
        <taxon>Eleutherozoa</taxon>
        <taxon>Asterozoa</taxon>
        <taxon>Asteroidea</taxon>
        <taxon>Valvatacea</taxon>
        <taxon>Valvatida</taxon>
        <taxon>Asterinidae</taxon>
        <taxon>Patiria</taxon>
    </lineage>
</organism>
<feature type="region of interest" description="Disordered" evidence="8">
    <location>
        <begin position="860"/>
        <end position="901"/>
    </location>
</feature>
<dbReference type="PANTHER" id="PTHR10796:SF92">
    <property type="entry name" value="PATCHED-RELATED, ISOFORM A"/>
    <property type="match status" value="1"/>
</dbReference>
<evidence type="ECO:0000259" key="10">
    <source>
        <dbReference type="PROSITE" id="PS50156"/>
    </source>
</evidence>
<dbReference type="Pfam" id="PF02460">
    <property type="entry name" value="Patched"/>
    <property type="match status" value="1"/>
</dbReference>
<evidence type="ECO:0000256" key="9">
    <source>
        <dbReference type="SAM" id="Phobius"/>
    </source>
</evidence>
<feature type="transmembrane region" description="Helical" evidence="9">
    <location>
        <begin position="397"/>
        <end position="422"/>
    </location>
</feature>
<evidence type="ECO:0000313" key="12">
    <source>
        <dbReference type="Proteomes" id="UP000887568"/>
    </source>
</evidence>
<name>A0A914A053_PATMI</name>
<keyword evidence="12" id="KW-1185">Reference proteome</keyword>
<evidence type="ECO:0000256" key="3">
    <source>
        <dbReference type="ARBA" id="ARBA00022475"/>
    </source>
</evidence>
<evidence type="ECO:0000256" key="8">
    <source>
        <dbReference type="SAM" id="MobiDB-lite"/>
    </source>
</evidence>
<evidence type="ECO:0000256" key="6">
    <source>
        <dbReference type="ARBA" id="ARBA00023136"/>
    </source>
</evidence>
<feature type="transmembrane region" description="Helical" evidence="9">
    <location>
        <begin position="269"/>
        <end position="290"/>
    </location>
</feature>
<feature type="transmembrane region" description="Helical" evidence="9">
    <location>
        <begin position="825"/>
        <end position="847"/>
    </location>
</feature>
<feature type="transmembrane region" description="Helical" evidence="9">
    <location>
        <begin position="724"/>
        <end position="746"/>
    </location>
</feature>
<dbReference type="InterPro" id="IPR003392">
    <property type="entry name" value="PTHD_SSD"/>
</dbReference>
<keyword evidence="6 9" id="KW-0472">Membrane</keyword>
<feature type="transmembrane region" description="Helical" evidence="9">
    <location>
        <begin position="295"/>
        <end position="319"/>
    </location>
</feature>
<dbReference type="PROSITE" id="PS50156">
    <property type="entry name" value="SSD"/>
    <property type="match status" value="1"/>
</dbReference>
<comment type="subcellular location">
    <subcellularLocation>
        <location evidence="1">Cell membrane</location>
        <topology evidence="1">Multi-pass membrane protein</topology>
    </subcellularLocation>
</comment>
<dbReference type="AlphaFoldDB" id="A0A914A053"/>
<sequence length="967" mass="107281">MAFDCIEKIIKLFFFNYGGFIAKHPIPFLLVPPLLAGALGAGMVFLTEEQSVENLYTPENGQAKTDRNTVETLFAEHGDNDTLVSRLTRLGRAGSVIIRHKDGQNILTQAAMDDILDLHEQIMNISITHDNVDYTFTDLCVKWDVVCNENAILAAYDYNSSKVPSTTLTFPLYTSPTDNIVTYFLGGGLGGVTFVSGSQDDVLSAESIQLSYFLQYEDSVEDQRSALWEDKFLEVAEAFTSSVITVTREVSTTLESELDKASSSVIKDFSITFTIVITFSICSCVMLDWVRSKPWLAACGVLSAGLAVLSSFGLMSYIGVPYINVVGSAPFLILGIGVDDMFIMLAAWRQTDVRWSVERRMRHAFSEAAMSITITSITDALAFGIGAITFFRSVRIFCMYTGVAVIFDYAYQITFFGACMVLTGRREAANRHCMSCHKVRPKSGSTSTAYTLFCAGGSSQQPTDREGGDTNDHALMLFFKNYYGPFITRWWMVILTILLFLGYLGTAIYGCTQVREGLTLRNLARDNSYAADFLDDESQYFTTYGPQVSLVFTEPRDVWNPVVQDLMEETLAKMEASKYTYSKDQNLTVSWLRDYLEFLQTIGLSNPTQTQFINILRQNFLTISAYQRYSLDIIFSDDNTTVAASRFFVTTKDLVSTDKERFMMTDMREIAENSELPAIAYHPAFIFFDQYIAILPNTLQNMGIAVGAMLIVALLMIPNPICSVMVTLSVASIVTGVVGFMTLWQVNLDSIAMTNLILCIGFSVDFSAHISYAYIAANTGCRRDSVIYALYSLGMPIVQGSLSTLLGVVVLAFTDSYIFRTFFKTMFLVISLGALHGLLFLPVFLLLTIPVKSRRVEDSSENLRDGCVSRSPHLSPHQKPFAMGQYSRPNSPHRAPAYAANHPQRSASVPYNISGGLVGPNPSDVTFRQSPQSSSRQNGGNWQNWALSGNFGIPRARPTSAQGVYFS</sequence>
<feature type="transmembrane region" description="Helical" evidence="9">
    <location>
        <begin position="325"/>
        <end position="348"/>
    </location>
</feature>
<dbReference type="PANTHER" id="PTHR10796">
    <property type="entry name" value="PATCHED-RELATED"/>
    <property type="match status" value="1"/>
</dbReference>
<proteinExistence type="inferred from homology"/>
<keyword evidence="4 9" id="KW-0812">Transmembrane</keyword>
<dbReference type="Proteomes" id="UP000887568">
    <property type="component" value="Unplaced"/>
</dbReference>
<evidence type="ECO:0000256" key="5">
    <source>
        <dbReference type="ARBA" id="ARBA00022989"/>
    </source>
</evidence>
<keyword evidence="5 9" id="KW-1133">Transmembrane helix</keyword>
<evidence type="ECO:0000313" key="11">
    <source>
        <dbReference type="EnsemblMetazoa" id="XP_038057258.1"/>
    </source>
</evidence>
<feature type="transmembrane region" description="Helical" evidence="9">
    <location>
        <begin position="699"/>
        <end position="717"/>
    </location>
</feature>
<dbReference type="SUPFAM" id="SSF82866">
    <property type="entry name" value="Multidrug efflux transporter AcrB transmembrane domain"/>
    <property type="match status" value="2"/>
</dbReference>